<sequence>MKQKTSLPTAFMAGAFSGTCSTILFQPLDLVKTRLQTRAIASGNGGMFYTFYTVFRADHVAGLWRGLTPSIYRCVPGVAMYFTSLHGLSSFVSEDPSPLQSIVLGATARTIAGVCMMPVTVVKTRYESGNFNYTSMRQALVSIWTNEGGRGLYSGLVATVARDAPFSGLYLMFYTQIKRRAKGLLQVGDLTSGQNFICGIMAGAMASVVTQPADVVKTRLQMNPYMYPSNRAAVVAIIEAGGIEGLFRGLVPRTVRRTLMSAMAWTIYEEVSRYFGLRKHK</sequence>
<comment type="subcellular location">
    <subcellularLocation>
        <location evidence="1">Membrane</location>
        <topology evidence="1">Multi-pass membrane protein</topology>
    </subcellularLocation>
    <subcellularLocation>
        <location evidence="10">Mitochondrion inner membrane</location>
        <topology evidence="10">Multi-pass membrane protein</topology>
    </subcellularLocation>
</comment>
<dbReference type="HAMAP" id="MF_03064">
    <property type="entry name" value="SLC25A38"/>
    <property type="match status" value="1"/>
</dbReference>
<dbReference type="STRING" id="45351.A7RSE2"/>
<keyword evidence="13" id="KW-1185">Reference proteome</keyword>
<dbReference type="OMA" id="WGIYEEL"/>
<dbReference type="Pfam" id="PF00153">
    <property type="entry name" value="Mito_carr"/>
    <property type="match status" value="3"/>
</dbReference>
<keyword evidence="6 10" id="KW-1133">Transmembrane helix</keyword>
<proteinExistence type="inferred from homology"/>
<keyword evidence="5 10" id="KW-0999">Mitochondrion inner membrane</keyword>
<evidence type="ECO:0000256" key="3">
    <source>
        <dbReference type="ARBA" id="ARBA00022692"/>
    </source>
</evidence>
<evidence type="ECO:0000256" key="8">
    <source>
        <dbReference type="ARBA" id="ARBA00023136"/>
    </source>
</evidence>
<dbReference type="GO" id="GO:0005743">
    <property type="term" value="C:mitochondrial inner membrane"/>
    <property type="evidence" value="ECO:0007669"/>
    <property type="project" value="UniProtKB-SubCell"/>
</dbReference>
<name>A7RSE2_NEMVE</name>
<keyword evidence="3 10" id="KW-0812">Transmembrane</keyword>
<dbReference type="GO" id="GO:0015187">
    <property type="term" value="F:glycine transmembrane transporter activity"/>
    <property type="evidence" value="ECO:0000318"/>
    <property type="project" value="GO_Central"/>
</dbReference>
<dbReference type="SUPFAM" id="SSF103506">
    <property type="entry name" value="Mitochondrial carrier"/>
    <property type="match status" value="1"/>
</dbReference>
<accession>A7RSE2</accession>
<dbReference type="InterPro" id="IPR002067">
    <property type="entry name" value="MCP"/>
</dbReference>
<dbReference type="PhylomeDB" id="A7RSE2"/>
<dbReference type="AlphaFoldDB" id="A7RSE2"/>
<keyword evidence="2 10" id="KW-0813">Transport</keyword>
<dbReference type="InParanoid" id="A7RSE2"/>
<evidence type="ECO:0000256" key="5">
    <source>
        <dbReference type="ARBA" id="ARBA00022792"/>
    </source>
</evidence>
<evidence type="ECO:0000256" key="1">
    <source>
        <dbReference type="ARBA" id="ARBA00004141"/>
    </source>
</evidence>
<dbReference type="PROSITE" id="PS50920">
    <property type="entry name" value="SOLCAR"/>
    <property type="match status" value="3"/>
</dbReference>
<comment type="function">
    <text evidence="10">Mitochondrial glycine transporter that imports glycine into the mitochondrial matrix. Plays an important role in providing glycine for the first enzymatic step in heme biosynthesis, the condensation of glycine with succinyl-CoA to produce 5-aminolevulinate (ALA) in the miochondrial matrix.</text>
</comment>
<dbReference type="PANTHER" id="PTHR46181">
    <property type="entry name" value="MITOCHONDRIAL GLYCINE TRANSPORTER"/>
    <property type="match status" value="1"/>
</dbReference>
<dbReference type="HOGENOM" id="CLU_015166_0_3_1"/>
<dbReference type="KEGG" id="nve:5517670"/>
<evidence type="ECO:0000256" key="2">
    <source>
        <dbReference type="ARBA" id="ARBA00022448"/>
    </source>
</evidence>
<evidence type="ECO:0000313" key="13">
    <source>
        <dbReference type="Proteomes" id="UP000001593"/>
    </source>
</evidence>
<feature type="repeat" description="Solcar" evidence="11">
    <location>
        <begin position="96"/>
        <end position="180"/>
    </location>
</feature>
<gene>
    <name evidence="12" type="ORF">NEMVEDRAFT_v1g162204</name>
</gene>
<feature type="repeat" description="Solcar" evidence="11">
    <location>
        <begin position="5"/>
        <end position="91"/>
    </location>
</feature>
<evidence type="ECO:0000256" key="9">
    <source>
        <dbReference type="ARBA" id="ARBA00034060"/>
    </source>
</evidence>
<dbReference type="PANTHER" id="PTHR46181:SF3">
    <property type="entry name" value="MITOCHONDRIAL GLYCINE TRANSPORTER"/>
    <property type="match status" value="1"/>
</dbReference>
<keyword evidence="7 10" id="KW-0496">Mitochondrion</keyword>
<dbReference type="PRINTS" id="PR00926">
    <property type="entry name" value="MITOCARRIER"/>
</dbReference>
<dbReference type="Proteomes" id="UP000001593">
    <property type="component" value="Unassembled WGS sequence"/>
</dbReference>
<dbReference type="InterPro" id="IPR030847">
    <property type="entry name" value="Hem25/SLC25A38"/>
</dbReference>
<evidence type="ECO:0000256" key="10">
    <source>
        <dbReference type="HAMAP-Rule" id="MF_03064"/>
    </source>
</evidence>
<evidence type="ECO:0000256" key="6">
    <source>
        <dbReference type="ARBA" id="ARBA00022989"/>
    </source>
</evidence>
<protein>
    <recommendedName>
        <fullName evidence="10">Mitochondrial glycine transporter</fullName>
    </recommendedName>
    <alternativeName>
        <fullName evidence="10">Solute carrier family 25 member 38 homolog</fullName>
    </alternativeName>
</protein>
<reference evidence="12 13" key="1">
    <citation type="journal article" date="2007" name="Science">
        <title>Sea anemone genome reveals ancestral eumetazoan gene repertoire and genomic organization.</title>
        <authorList>
            <person name="Putnam N.H."/>
            <person name="Srivastava M."/>
            <person name="Hellsten U."/>
            <person name="Dirks B."/>
            <person name="Chapman J."/>
            <person name="Salamov A."/>
            <person name="Terry A."/>
            <person name="Shapiro H."/>
            <person name="Lindquist E."/>
            <person name="Kapitonov V.V."/>
            <person name="Jurka J."/>
            <person name="Genikhovich G."/>
            <person name="Grigoriev I.V."/>
            <person name="Lucas S.M."/>
            <person name="Steele R.E."/>
            <person name="Finnerty J.R."/>
            <person name="Technau U."/>
            <person name="Martindale M.Q."/>
            <person name="Rokhsar D.S."/>
        </authorList>
    </citation>
    <scope>NUCLEOTIDE SEQUENCE [LARGE SCALE GENOMIC DNA]</scope>
    <source>
        <strain evidence="13">CH2 X CH6</strain>
    </source>
</reference>
<dbReference type="InterPro" id="IPR023395">
    <property type="entry name" value="MCP_dom_sf"/>
</dbReference>
<comment type="catalytic activity">
    <reaction evidence="9 10">
        <text>glycine(in) = glycine(out)</text>
        <dbReference type="Rhea" id="RHEA:70715"/>
        <dbReference type="ChEBI" id="CHEBI:57305"/>
    </reaction>
</comment>
<comment type="similarity">
    <text evidence="10">Belongs to the mitochondrial carrier (TC 2.A.29) family. SLC25A38 subfamily.</text>
</comment>
<dbReference type="GO" id="GO:1904983">
    <property type="term" value="P:glycine import into mitochondrion"/>
    <property type="evidence" value="ECO:0000318"/>
    <property type="project" value="GO_Central"/>
</dbReference>
<evidence type="ECO:0000256" key="7">
    <source>
        <dbReference type="ARBA" id="ARBA00023128"/>
    </source>
</evidence>
<evidence type="ECO:0000313" key="12">
    <source>
        <dbReference type="EMBL" id="EDO45549.1"/>
    </source>
</evidence>
<dbReference type="OrthoDB" id="1924968at2759"/>
<feature type="repeat" description="Solcar" evidence="11">
    <location>
        <begin position="190"/>
        <end position="274"/>
    </location>
</feature>
<keyword evidence="4 10" id="KW-0677">Repeat</keyword>
<keyword evidence="8 10" id="KW-0472">Membrane</keyword>
<dbReference type="Gene3D" id="1.50.40.10">
    <property type="entry name" value="Mitochondrial carrier domain"/>
    <property type="match status" value="1"/>
</dbReference>
<dbReference type="GO" id="GO:0005739">
    <property type="term" value="C:mitochondrion"/>
    <property type="evidence" value="ECO:0000318"/>
    <property type="project" value="GO_Central"/>
</dbReference>
<dbReference type="InterPro" id="IPR018108">
    <property type="entry name" value="MCP_transmembrane"/>
</dbReference>
<evidence type="ECO:0000256" key="11">
    <source>
        <dbReference type="PROSITE-ProRule" id="PRU00282"/>
    </source>
</evidence>
<evidence type="ECO:0000256" key="4">
    <source>
        <dbReference type="ARBA" id="ARBA00022737"/>
    </source>
</evidence>
<dbReference type="eggNOG" id="KOG0766">
    <property type="taxonomic scope" value="Eukaryota"/>
</dbReference>
<dbReference type="EMBL" id="DS469534">
    <property type="protein sequence ID" value="EDO45549.1"/>
    <property type="molecule type" value="Genomic_DNA"/>
</dbReference>
<organism evidence="12 13">
    <name type="scientific">Nematostella vectensis</name>
    <name type="common">Starlet sea anemone</name>
    <dbReference type="NCBI Taxonomy" id="45351"/>
    <lineage>
        <taxon>Eukaryota</taxon>
        <taxon>Metazoa</taxon>
        <taxon>Cnidaria</taxon>
        <taxon>Anthozoa</taxon>
        <taxon>Hexacorallia</taxon>
        <taxon>Actiniaria</taxon>
        <taxon>Edwardsiidae</taxon>
        <taxon>Nematostella</taxon>
    </lineage>
</organism>